<reference evidence="2 3" key="1">
    <citation type="journal article" date="2013" name="Nat. Genet.">
        <title>The genome of the hydatid tapeworm Echinococcus granulosus.</title>
        <authorList>
            <person name="Zheng H."/>
            <person name="Zhang W."/>
            <person name="Zhang L."/>
            <person name="Zhang Z."/>
            <person name="Li J."/>
            <person name="Lu G."/>
            <person name="Zhu Y."/>
            <person name="Wang Y."/>
            <person name="Huang Y."/>
            <person name="Liu J."/>
            <person name="Kang H."/>
            <person name="Chen J."/>
            <person name="Wang L."/>
            <person name="Chen A."/>
            <person name="Yu S."/>
            <person name="Gao Z."/>
            <person name="Jin L."/>
            <person name="Gu W."/>
            <person name="Wang Z."/>
            <person name="Zhao L."/>
            <person name="Shi B."/>
            <person name="Wen H."/>
            <person name="Lin R."/>
            <person name="Jones M.K."/>
            <person name="Brejova B."/>
            <person name="Vinar T."/>
            <person name="Zhao G."/>
            <person name="McManus D.P."/>
            <person name="Chen Z."/>
            <person name="Zhou Y."/>
            <person name="Wang S."/>
        </authorList>
    </citation>
    <scope>NUCLEOTIDE SEQUENCE [LARGE SCALE GENOMIC DNA]</scope>
</reference>
<evidence type="ECO:0000256" key="1">
    <source>
        <dbReference type="SAM" id="SignalP"/>
    </source>
</evidence>
<evidence type="ECO:0000313" key="2">
    <source>
        <dbReference type="EMBL" id="EUB54488.1"/>
    </source>
</evidence>
<feature type="chain" id="PRO_5004881874" evidence="1">
    <location>
        <begin position="27"/>
        <end position="123"/>
    </location>
</feature>
<gene>
    <name evidence="2" type="ORF">EGR_10656</name>
</gene>
<proteinExistence type="predicted"/>
<protein>
    <submittedName>
        <fullName evidence="2">Uncharacterized protein</fullName>
    </submittedName>
</protein>
<feature type="signal peptide" evidence="1">
    <location>
        <begin position="1"/>
        <end position="26"/>
    </location>
</feature>
<accession>W6U0F2</accession>
<dbReference type="KEGG" id="egl:EGR_10656"/>
<name>W6U0F2_ECHGR</name>
<dbReference type="Proteomes" id="UP000019149">
    <property type="component" value="Unassembled WGS sequence"/>
</dbReference>
<sequence>MIEKAQCTDLNLILEFLIVLIKMVDAGDTSLHKEIGYIQIIHPSNIRDLVSITFKLCNKGSTFRPKSCRIRTSKRIVLPIRLLMSSPLIGIFEATAFAISSIFRVQHQTVLHQTGQCITKVWA</sequence>
<keyword evidence="3" id="KW-1185">Reference proteome</keyword>
<dbReference type="AlphaFoldDB" id="W6U0F2"/>
<dbReference type="RefSeq" id="XP_024345684.1">
    <property type="nucleotide sequence ID" value="XM_024499905.1"/>
</dbReference>
<comment type="caution">
    <text evidence="2">The sequence shown here is derived from an EMBL/GenBank/DDBJ whole genome shotgun (WGS) entry which is preliminary data.</text>
</comment>
<organism evidence="2 3">
    <name type="scientific">Echinococcus granulosus</name>
    <name type="common">Hydatid tapeworm</name>
    <dbReference type="NCBI Taxonomy" id="6210"/>
    <lineage>
        <taxon>Eukaryota</taxon>
        <taxon>Metazoa</taxon>
        <taxon>Spiralia</taxon>
        <taxon>Lophotrochozoa</taxon>
        <taxon>Platyhelminthes</taxon>
        <taxon>Cestoda</taxon>
        <taxon>Eucestoda</taxon>
        <taxon>Cyclophyllidea</taxon>
        <taxon>Taeniidae</taxon>
        <taxon>Echinococcus</taxon>
        <taxon>Echinococcus granulosus group</taxon>
    </lineage>
</organism>
<evidence type="ECO:0000313" key="3">
    <source>
        <dbReference type="Proteomes" id="UP000019149"/>
    </source>
</evidence>
<keyword evidence="1" id="KW-0732">Signal</keyword>
<dbReference type="GeneID" id="36346371"/>
<dbReference type="CTD" id="36346371"/>
<dbReference type="EMBL" id="APAU02000247">
    <property type="protein sequence ID" value="EUB54488.1"/>
    <property type="molecule type" value="Genomic_DNA"/>
</dbReference>